<dbReference type="EMBL" id="VXIS01000045">
    <property type="protein sequence ID" value="KAA8910542.1"/>
    <property type="molecule type" value="Genomic_DNA"/>
</dbReference>
<protein>
    <recommendedName>
        <fullName evidence="3">NmrA-like domain-containing protein</fullName>
    </recommendedName>
</protein>
<dbReference type="InParanoid" id="A0A5J5F397"/>
<dbReference type="Proteomes" id="UP000326924">
    <property type="component" value="Unassembled WGS sequence"/>
</dbReference>
<evidence type="ECO:0000313" key="1">
    <source>
        <dbReference type="EMBL" id="KAA8910542.1"/>
    </source>
</evidence>
<evidence type="ECO:0008006" key="3">
    <source>
        <dbReference type="Google" id="ProtNLM"/>
    </source>
</evidence>
<name>A0A5J5F397_9PEZI</name>
<dbReference type="SUPFAM" id="SSF51735">
    <property type="entry name" value="NAD(P)-binding Rossmann-fold domains"/>
    <property type="match status" value="1"/>
</dbReference>
<dbReference type="PANTHER" id="PTHR47129:SF1">
    <property type="entry name" value="NMRA-LIKE DOMAIN-CONTAINING PROTEIN"/>
    <property type="match status" value="1"/>
</dbReference>
<dbReference type="PANTHER" id="PTHR47129">
    <property type="entry name" value="QUINONE OXIDOREDUCTASE 2"/>
    <property type="match status" value="1"/>
</dbReference>
<gene>
    <name evidence="1" type="ORF">FN846DRAFT_904957</name>
</gene>
<proteinExistence type="predicted"/>
<accession>A0A5J5F397</accession>
<reference evidence="1 2" key="1">
    <citation type="submission" date="2019-09" db="EMBL/GenBank/DDBJ databases">
        <title>Draft genome of the ectomycorrhizal ascomycete Sphaerosporella brunnea.</title>
        <authorList>
            <consortium name="DOE Joint Genome Institute"/>
            <person name="Benucci G.M."/>
            <person name="Marozzi G."/>
            <person name="Antonielli L."/>
            <person name="Sanchez S."/>
            <person name="Marco P."/>
            <person name="Wang X."/>
            <person name="Falini L.B."/>
            <person name="Barry K."/>
            <person name="Haridas S."/>
            <person name="Lipzen A."/>
            <person name="Labutti K."/>
            <person name="Grigoriev I.V."/>
            <person name="Murat C."/>
            <person name="Martin F."/>
            <person name="Albertini E."/>
            <person name="Donnini D."/>
            <person name="Bonito G."/>
        </authorList>
    </citation>
    <scope>NUCLEOTIDE SEQUENCE [LARGE SCALE GENOMIC DNA]</scope>
    <source>
        <strain evidence="1 2">Sb_GMNB300</strain>
    </source>
</reference>
<dbReference type="Gene3D" id="3.40.50.720">
    <property type="entry name" value="NAD(P)-binding Rossmann-like Domain"/>
    <property type="match status" value="1"/>
</dbReference>
<keyword evidence="2" id="KW-1185">Reference proteome</keyword>
<dbReference type="InterPro" id="IPR036291">
    <property type="entry name" value="NAD(P)-bd_dom_sf"/>
</dbReference>
<dbReference type="InterPro" id="IPR052718">
    <property type="entry name" value="NmrA-type_oxidoreductase"/>
</dbReference>
<dbReference type="Gene3D" id="3.90.25.10">
    <property type="entry name" value="UDP-galactose 4-epimerase, domain 1"/>
    <property type="match status" value="2"/>
</dbReference>
<sequence>MGVMVAHLATEQYIKASGLQYTLIREGVYTDVFPFFLNWFPHTKKIMLTNDGPIAWTSRDELGEQTAKLLADEGKVTKVMAQALGKNIEFEIVPFEEYAQALINGGKPEWLASVRGSTCDGVAKGEEETTEPLLEELLGRKPIGATEWLQKTLKNWISEWMLSRKSSDPNL</sequence>
<evidence type="ECO:0000313" key="2">
    <source>
        <dbReference type="Proteomes" id="UP000326924"/>
    </source>
</evidence>
<dbReference type="OrthoDB" id="419598at2759"/>
<organism evidence="1 2">
    <name type="scientific">Sphaerosporella brunnea</name>
    <dbReference type="NCBI Taxonomy" id="1250544"/>
    <lineage>
        <taxon>Eukaryota</taxon>
        <taxon>Fungi</taxon>
        <taxon>Dikarya</taxon>
        <taxon>Ascomycota</taxon>
        <taxon>Pezizomycotina</taxon>
        <taxon>Pezizomycetes</taxon>
        <taxon>Pezizales</taxon>
        <taxon>Pyronemataceae</taxon>
        <taxon>Sphaerosporella</taxon>
    </lineage>
</organism>
<dbReference type="AlphaFoldDB" id="A0A5J5F397"/>
<comment type="caution">
    <text evidence="1">The sequence shown here is derived from an EMBL/GenBank/DDBJ whole genome shotgun (WGS) entry which is preliminary data.</text>
</comment>